<dbReference type="Pfam" id="PF02518">
    <property type="entry name" value="HATPase_c"/>
    <property type="match status" value="1"/>
</dbReference>
<accession>A0A1L7I8P9</accession>
<evidence type="ECO:0000256" key="3">
    <source>
        <dbReference type="ARBA" id="ARBA00022553"/>
    </source>
</evidence>
<evidence type="ECO:0000256" key="2">
    <source>
        <dbReference type="ARBA" id="ARBA00012438"/>
    </source>
</evidence>
<dbReference type="InterPro" id="IPR036890">
    <property type="entry name" value="HATPase_C_sf"/>
</dbReference>
<dbReference type="SMART" id="SM00387">
    <property type="entry name" value="HATPase_c"/>
    <property type="match status" value="1"/>
</dbReference>
<sequence>MNSLLKRQLKKYLPAHISEEELMPLLDSISHSYNNYEEQIAMSQRAMRISSDELFDANSKLRNDAEKKEKIIDTFNNCLNMMNVKAAKYGHKEMEVEELADFIETQATQIHQIQSQREELLHTLEQKNEVLSDYAHMVSHDLKSPLRSIDALANWILSDHLKEITPEGQDKFRLLLQNVERMDALIEGVLNYSTIDQAQLETYKVDLGNLLEETLQILYIPESTKVEVITDLPVIQGDRFRLQQLFQNLIHNAVNSMEDGKVGKVEIGHSEDKENFTFFVRDNGKGIPKNQHEKIFKIFEKLENNQTSTGIGLSIVKKIIDFYKGRIWLESTPGLGSTFFFQLPKINQTSHEKTQSCAN</sequence>
<gene>
    <name evidence="6" type="ORF">GRFL_2761</name>
</gene>
<reference evidence="6 7" key="1">
    <citation type="submission" date="2016-07" db="EMBL/GenBank/DDBJ databases">
        <title>Multi-omics approach to identify versatile polysaccharide utilization systems of a marine flavobacterium Gramella flava.</title>
        <authorList>
            <person name="Tang K."/>
        </authorList>
    </citation>
    <scope>NUCLEOTIDE SEQUENCE [LARGE SCALE GENOMIC DNA]</scope>
    <source>
        <strain evidence="6 7">JLT2011</strain>
    </source>
</reference>
<dbReference type="PRINTS" id="PR00344">
    <property type="entry name" value="BCTRLSENSOR"/>
</dbReference>
<dbReference type="RefSeq" id="WP_083645149.1">
    <property type="nucleotide sequence ID" value="NZ_AMRU01000015.1"/>
</dbReference>
<name>A0A1L7I8P9_9FLAO</name>
<keyword evidence="5 6" id="KW-0418">Kinase</keyword>
<dbReference type="OrthoDB" id="9781208at2"/>
<dbReference type="STRING" id="1229726.GRFL_2761"/>
<dbReference type="PANTHER" id="PTHR42878">
    <property type="entry name" value="TWO-COMPONENT HISTIDINE KINASE"/>
    <property type="match status" value="1"/>
</dbReference>
<evidence type="ECO:0000256" key="5">
    <source>
        <dbReference type="ARBA" id="ARBA00022777"/>
    </source>
</evidence>
<dbReference type="InterPro" id="IPR050351">
    <property type="entry name" value="BphY/WalK/GraS-like"/>
</dbReference>
<dbReference type="InterPro" id="IPR004358">
    <property type="entry name" value="Sig_transdc_His_kin-like_C"/>
</dbReference>
<dbReference type="SMART" id="SM00388">
    <property type="entry name" value="HisKA"/>
    <property type="match status" value="1"/>
</dbReference>
<keyword evidence="4" id="KW-0808">Transferase</keyword>
<dbReference type="PANTHER" id="PTHR42878:SF15">
    <property type="entry name" value="BACTERIOPHYTOCHROME"/>
    <property type="match status" value="1"/>
</dbReference>
<protein>
    <recommendedName>
        <fullName evidence="2">histidine kinase</fullName>
        <ecNumber evidence="2">2.7.13.3</ecNumber>
    </recommendedName>
</protein>
<dbReference type="AlphaFoldDB" id="A0A1L7I8P9"/>
<dbReference type="PROSITE" id="PS50109">
    <property type="entry name" value="HIS_KIN"/>
    <property type="match status" value="1"/>
</dbReference>
<dbReference type="Proteomes" id="UP000186230">
    <property type="component" value="Chromosome"/>
</dbReference>
<keyword evidence="3" id="KW-0597">Phosphoprotein</keyword>
<dbReference type="SUPFAM" id="SSF55874">
    <property type="entry name" value="ATPase domain of HSP90 chaperone/DNA topoisomerase II/histidine kinase"/>
    <property type="match status" value="1"/>
</dbReference>
<organism evidence="6 7">
    <name type="scientific">Christiangramia flava JLT2011</name>
    <dbReference type="NCBI Taxonomy" id="1229726"/>
    <lineage>
        <taxon>Bacteria</taxon>
        <taxon>Pseudomonadati</taxon>
        <taxon>Bacteroidota</taxon>
        <taxon>Flavobacteriia</taxon>
        <taxon>Flavobacteriales</taxon>
        <taxon>Flavobacteriaceae</taxon>
        <taxon>Christiangramia</taxon>
    </lineage>
</organism>
<dbReference type="Gene3D" id="1.10.287.130">
    <property type="match status" value="1"/>
</dbReference>
<dbReference type="EMBL" id="CP016359">
    <property type="protein sequence ID" value="APU69485.1"/>
    <property type="molecule type" value="Genomic_DNA"/>
</dbReference>
<dbReference type="EC" id="2.7.13.3" evidence="2"/>
<proteinExistence type="predicted"/>
<comment type="catalytic activity">
    <reaction evidence="1">
        <text>ATP + protein L-histidine = ADP + protein N-phospho-L-histidine.</text>
        <dbReference type="EC" id="2.7.13.3"/>
    </reaction>
</comment>
<dbReference type="InterPro" id="IPR005467">
    <property type="entry name" value="His_kinase_dom"/>
</dbReference>
<evidence type="ECO:0000313" key="7">
    <source>
        <dbReference type="Proteomes" id="UP000186230"/>
    </source>
</evidence>
<dbReference type="InterPro" id="IPR003661">
    <property type="entry name" value="HisK_dim/P_dom"/>
</dbReference>
<dbReference type="Pfam" id="PF00512">
    <property type="entry name" value="HisKA"/>
    <property type="match status" value="1"/>
</dbReference>
<evidence type="ECO:0000256" key="4">
    <source>
        <dbReference type="ARBA" id="ARBA00022679"/>
    </source>
</evidence>
<dbReference type="InterPro" id="IPR003594">
    <property type="entry name" value="HATPase_dom"/>
</dbReference>
<dbReference type="Gene3D" id="3.30.565.10">
    <property type="entry name" value="Histidine kinase-like ATPase, C-terminal domain"/>
    <property type="match status" value="1"/>
</dbReference>
<dbReference type="GO" id="GO:0007234">
    <property type="term" value="P:osmosensory signaling via phosphorelay pathway"/>
    <property type="evidence" value="ECO:0007669"/>
    <property type="project" value="TreeGrafter"/>
</dbReference>
<dbReference type="SUPFAM" id="SSF47384">
    <property type="entry name" value="Homodimeric domain of signal transducing histidine kinase"/>
    <property type="match status" value="1"/>
</dbReference>
<dbReference type="KEGG" id="gfl:GRFL_2761"/>
<dbReference type="GO" id="GO:0000155">
    <property type="term" value="F:phosphorelay sensor kinase activity"/>
    <property type="evidence" value="ECO:0007669"/>
    <property type="project" value="InterPro"/>
</dbReference>
<evidence type="ECO:0000256" key="1">
    <source>
        <dbReference type="ARBA" id="ARBA00000085"/>
    </source>
</evidence>
<dbReference type="GO" id="GO:0000156">
    <property type="term" value="F:phosphorelay response regulator activity"/>
    <property type="evidence" value="ECO:0007669"/>
    <property type="project" value="TreeGrafter"/>
</dbReference>
<dbReference type="CDD" id="cd00082">
    <property type="entry name" value="HisKA"/>
    <property type="match status" value="1"/>
</dbReference>
<keyword evidence="7" id="KW-1185">Reference proteome</keyword>
<dbReference type="GO" id="GO:0030295">
    <property type="term" value="F:protein kinase activator activity"/>
    <property type="evidence" value="ECO:0007669"/>
    <property type="project" value="TreeGrafter"/>
</dbReference>
<dbReference type="InterPro" id="IPR036097">
    <property type="entry name" value="HisK_dim/P_sf"/>
</dbReference>
<evidence type="ECO:0000313" key="6">
    <source>
        <dbReference type="EMBL" id="APU69485.1"/>
    </source>
</evidence>